<keyword evidence="5" id="KW-0256">Endoplasmic reticulum</keyword>
<evidence type="ECO:0000256" key="8">
    <source>
        <dbReference type="ARBA" id="ARBA00023136"/>
    </source>
</evidence>
<proteinExistence type="inferred from homology"/>
<keyword evidence="6" id="KW-0391">Immunity</keyword>
<reference evidence="12 13" key="1">
    <citation type="submission" date="2024-09" db="EMBL/GenBank/DDBJ databases">
        <title>A chromosome-level genome assembly of Gray's grenadier anchovy, Coilia grayii.</title>
        <authorList>
            <person name="Fu Z."/>
        </authorList>
    </citation>
    <scope>NUCLEOTIDE SEQUENCE [LARGE SCALE GENOMIC DNA]</scope>
    <source>
        <strain evidence="12">G4</strain>
        <tissue evidence="12">Muscle</tissue>
    </source>
</reference>
<evidence type="ECO:0000256" key="3">
    <source>
        <dbReference type="ARBA" id="ARBA00022588"/>
    </source>
</evidence>
<evidence type="ECO:0000256" key="5">
    <source>
        <dbReference type="ARBA" id="ARBA00022824"/>
    </source>
</evidence>
<dbReference type="InterPro" id="IPR027846">
    <property type="entry name" value="Cybc1"/>
</dbReference>
<keyword evidence="3" id="KW-0399">Innate immunity</keyword>
<comment type="subcellular location">
    <subcellularLocation>
        <location evidence="1">Endoplasmic reticulum membrane</location>
        <topology evidence="1">Single-pass membrane protein</topology>
    </subcellularLocation>
</comment>
<evidence type="ECO:0000256" key="10">
    <source>
        <dbReference type="ARBA" id="ARBA00030424"/>
    </source>
</evidence>
<comment type="similarity">
    <text evidence="2">Belongs to the CYBC1 family.</text>
</comment>
<sequence length="263" mass="29884">MSGSGKEPPDLGDLDLFSEGLGCDTGQDFRNDLEDIELEEDGMSTISEGSQKDEEFQLVGRQRRKHLRGLYSKMYMVVQTHTPDLLHLRRSPGIRSWSLLIGISSVGLAAAYYSSDSLWWKTFYMTGCLFVALQNMEEWEEAVFDKARNMIELKTFSLYAMVLTMMRRGHDRVVLDMQHLRDLSIRQETVRYLGKGYVLILHLETGFSYPLTQNAILSAQSDVEAVAALLRRFLGLEEGCHGNEQDSEMEEHSGLNDSSNSEH</sequence>
<evidence type="ECO:0000256" key="1">
    <source>
        <dbReference type="ARBA" id="ARBA00004389"/>
    </source>
</evidence>
<keyword evidence="13" id="KW-1185">Reference proteome</keyword>
<dbReference type="PANTHER" id="PTHR31837">
    <property type="entry name" value="CYTOCHROME B-245 CHAPERONE 1"/>
    <property type="match status" value="1"/>
</dbReference>
<evidence type="ECO:0000256" key="2">
    <source>
        <dbReference type="ARBA" id="ARBA00009907"/>
    </source>
</evidence>
<keyword evidence="9" id="KW-0143">Chaperone</keyword>
<evidence type="ECO:0000256" key="6">
    <source>
        <dbReference type="ARBA" id="ARBA00022859"/>
    </source>
</evidence>
<evidence type="ECO:0000313" key="13">
    <source>
        <dbReference type="Proteomes" id="UP001591681"/>
    </source>
</evidence>
<dbReference type="GO" id="GO:0045087">
    <property type="term" value="P:innate immune response"/>
    <property type="evidence" value="ECO:0007669"/>
    <property type="project" value="UniProtKB-KW"/>
</dbReference>
<dbReference type="EMBL" id="JBHFQA010000023">
    <property type="protein sequence ID" value="KAL2077915.1"/>
    <property type="molecule type" value="Genomic_DNA"/>
</dbReference>
<organism evidence="12 13">
    <name type="scientific">Coilia grayii</name>
    <name type="common">Gray's grenadier anchovy</name>
    <dbReference type="NCBI Taxonomy" id="363190"/>
    <lineage>
        <taxon>Eukaryota</taxon>
        <taxon>Metazoa</taxon>
        <taxon>Chordata</taxon>
        <taxon>Craniata</taxon>
        <taxon>Vertebrata</taxon>
        <taxon>Euteleostomi</taxon>
        <taxon>Actinopterygii</taxon>
        <taxon>Neopterygii</taxon>
        <taxon>Teleostei</taxon>
        <taxon>Clupei</taxon>
        <taxon>Clupeiformes</taxon>
        <taxon>Clupeoidei</taxon>
        <taxon>Engraulidae</taxon>
        <taxon>Coilinae</taxon>
        <taxon>Coilia</taxon>
    </lineage>
</organism>
<comment type="caution">
    <text evidence="12">The sequence shown here is derived from an EMBL/GenBank/DDBJ whole genome shotgun (WGS) entry which is preliminary data.</text>
</comment>
<evidence type="ECO:0000256" key="9">
    <source>
        <dbReference type="ARBA" id="ARBA00023186"/>
    </source>
</evidence>
<keyword evidence="7" id="KW-1133">Transmembrane helix</keyword>
<accession>A0ABD1ISD8</accession>
<keyword evidence="4" id="KW-0812">Transmembrane</keyword>
<feature type="region of interest" description="Disordered" evidence="11">
    <location>
        <begin position="241"/>
        <end position="263"/>
    </location>
</feature>
<name>A0ABD1ISD8_9TELE</name>
<evidence type="ECO:0000313" key="12">
    <source>
        <dbReference type="EMBL" id="KAL2077915.1"/>
    </source>
</evidence>
<evidence type="ECO:0000256" key="7">
    <source>
        <dbReference type="ARBA" id="ARBA00022989"/>
    </source>
</evidence>
<dbReference type="PANTHER" id="PTHR31837:SF3">
    <property type="entry name" value="CYTOCHROME B-245 CHAPERONE 1"/>
    <property type="match status" value="1"/>
</dbReference>
<protein>
    <recommendedName>
        <fullName evidence="10">Essential for reactive oxygen species protein</fullName>
    </recommendedName>
</protein>
<dbReference type="Proteomes" id="UP001591681">
    <property type="component" value="Unassembled WGS sequence"/>
</dbReference>
<evidence type="ECO:0000256" key="11">
    <source>
        <dbReference type="SAM" id="MobiDB-lite"/>
    </source>
</evidence>
<dbReference type="GO" id="GO:0005789">
    <property type="term" value="C:endoplasmic reticulum membrane"/>
    <property type="evidence" value="ECO:0007669"/>
    <property type="project" value="UniProtKB-SubCell"/>
</dbReference>
<keyword evidence="8" id="KW-0472">Membrane</keyword>
<dbReference type="Pfam" id="PF15169">
    <property type="entry name" value="Cybc1_Eros"/>
    <property type="match status" value="1"/>
</dbReference>
<gene>
    <name evidence="12" type="ORF">ACEWY4_025600</name>
</gene>
<evidence type="ECO:0000256" key="4">
    <source>
        <dbReference type="ARBA" id="ARBA00022692"/>
    </source>
</evidence>
<dbReference type="AlphaFoldDB" id="A0ABD1ISD8"/>